<accession>A0A6J5NXK0</accession>
<gene>
    <name evidence="2" type="ORF">UFOVP776_33</name>
</gene>
<evidence type="ECO:0000313" key="2">
    <source>
        <dbReference type="EMBL" id="CAB4161765.1"/>
    </source>
</evidence>
<sequence>MTFAKPTPKEKDENENSKAEPKPCSCCGRMTEHEQLMKLGARCFPCFKIYCLQAQPFIKDEFTYAGDPKGWAKRIIAKHESGIALNSTVLRFAKEALS</sequence>
<proteinExistence type="predicted"/>
<reference evidence="2" key="1">
    <citation type="submission" date="2020-04" db="EMBL/GenBank/DDBJ databases">
        <authorList>
            <person name="Chiriac C."/>
            <person name="Salcher M."/>
            <person name="Ghai R."/>
            <person name="Kavagutti S V."/>
        </authorList>
    </citation>
    <scope>NUCLEOTIDE SEQUENCE</scope>
</reference>
<feature type="compositionally biased region" description="Basic and acidic residues" evidence="1">
    <location>
        <begin position="7"/>
        <end position="21"/>
    </location>
</feature>
<feature type="region of interest" description="Disordered" evidence="1">
    <location>
        <begin position="1"/>
        <end position="23"/>
    </location>
</feature>
<name>A0A6J5NXK0_9CAUD</name>
<protein>
    <submittedName>
        <fullName evidence="2">Uncharacterized protein</fullName>
    </submittedName>
</protein>
<evidence type="ECO:0000256" key="1">
    <source>
        <dbReference type="SAM" id="MobiDB-lite"/>
    </source>
</evidence>
<organism evidence="2">
    <name type="scientific">uncultured Caudovirales phage</name>
    <dbReference type="NCBI Taxonomy" id="2100421"/>
    <lineage>
        <taxon>Viruses</taxon>
        <taxon>Duplodnaviria</taxon>
        <taxon>Heunggongvirae</taxon>
        <taxon>Uroviricota</taxon>
        <taxon>Caudoviricetes</taxon>
        <taxon>Peduoviridae</taxon>
        <taxon>Maltschvirus</taxon>
        <taxon>Maltschvirus maltsch</taxon>
    </lineage>
</organism>
<dbReference type="EMBL" id="LR796724">
    <property type="protein sequence ID" value="CAB4161765.1"/>
    <property type="molecule type" value="Genomic_DNA"/>
</dbReference>